<proteinExistence type="predicted"/>
<dbReference type="AlphaFoldDB" id="A0AAW0JNX0"/>
<name>A0AAW0JNX0_MYOGA</name>
<gene>
    <name evidence="2" type="ORF">U0070_008974</name>
</gene>
<feature type="region of interest" description="Disordered" evidence="1">
    <location>
        <begin position="51"/>
        <end position="87"/>
    </location>
</feature>
<protein>
    <submittedName>
        <fullName evidence="2">Uncharacterized protein</fullName>
    </submittedName>
</protein>
<feature type="compositionally biased region" description="Polar residues" evidence="1">
    <location>
        <begin position="66"/>
        <end position="75"/>
    </location>
</feature>
<keyword evidence="3" id="KW-1185">Reference proteome</keyword>
<dbReference type="Proteomes" id="UP001488838">
    <property type="component" value="Unassembled WGS sequence"/>
</dbReference>
<sequence>MRWHLEQKEKARHMVLMARESQAGSRASVCSGEACCEEGWLLKTVVGHQGFEQGQQDHREHRENDPSGNRSQFLSVPTDLRSGSDLGKSAAHFTLRSKERWERRPEWGRQSQTAISLYKL</sequence>
<evidence type="ECO:0000313" key="2">
    <source>
        <dbReference type="EMBL" id="KAK7828465.1"/>
    </source>
</evidence>
<feature type="compositionally biased region" description="Basic and acidic residues" evidence="1">
    <location>
        <begin position="55"/>
        <end position="65"/>
    </location>
</feature>
<organism evidence="2 3">
    <name type="scientific">Myodes glareolus</name>
    <name type="common">Bank vole</name>
    <name type="synonym">Clethrionomys glareolus</name>
    <dbReference type="NCBI Taxonomy" id="447135"/>
    <lineage>
        <taxon>Eukaryota</taxon>
        <taxon>Metazoa</taxon>
        <taxon>Chordata</taxon>
        <taxon>Craniata</taxon>
        <taxon>Vertebrata</taxon>
        <taxon>Euteleostomi</taxon>
        <taxon>Mammalia</taxon>
        <taxon>Eutheria</taxon>
        <taxon>Euarchontoglires</taxon>
        <taxon>Glires</taxon>
        <taxon>Rodentia</taxon>
        <taxon>Myomorpha</taxon>
        <taxon>Muroidea</taxon>
        <taxon>Cricetidae</taxon>
        <taxon>Arvicolinae</taxon>
        <taxon>Myodes</taxon>
    </lineage>
</organism>
<dbReference type="EMBL" id="JBBHLL010000026">
    <property type="protein sequence ID" value="KAK7828465.1"/>
    <property type="molecule type" value="Genomic_DNA"/>
</dbReference>
<comment type="caution">
    <text evidence="2">The sequence shown here is derived from an EMBL/GenBank/DDBJ whole genome shotgun (WGS) entry which is preliminary data.</text>
</comment>
<feature type="non-terminal residue" evidence="2">
    <location>
        <position position="120"/>
    </location>
</feature>
<evidence type="ECO:0000313" key="3">
    <source>
        <dbReference type="Proteomes" id="UP001488838"/>
    </source>
</evidence>
<reference evidence="2 3" key="1">
    <citation type="journal article" date="2023" name="bioRxiv">
        <title>Conserved and derived expression patterns and positive selection on dental genes reveal complex evolutionary context of ever-growing rodent molars.</title>
        <authorList>
            <person name="Calamari Z.T."/>
            <person name="Song A."/>
            <person name="Cohen E."/>
            <person name="Akter M."/>
            <person name="Roy R.D."/>
            <person name="Hallikas O."/>
            <person name="Christensen M.M."/>
            <person name="Li P."/>
            <person name="Marangoni P."/>
            <person name="Jernvall J."/>
            <person name="Klein O.D."/>
        </authorList>
    </citation>
    <scope>NUCLEOTIDE SEQUENCE [LARGE SCALE GENOMIC DNA]</scope>
    <source>
        <strain evidence="2">V071</strain>
    </source>
</reference>
<accession>A0AAW0JNX0</accession>
<evidence type="ECO:0000256" key="1">
    <source>
        <dbReference type="SAM" id="MobiDB-lite"/>
    </source>
</evidence>